<feature type="signal peptide" evidence="1">
    <location>
        <begin position="1"/>
        <end position="20"/>
    </location>
</feature>
<evidence type="ECO:0008006" key="4">
    <source>
        <dbReference type="Google" id="ProtNLM"/>
    </source>
</evidence>
<feature type="chain" id="PRO_5047370500" description="Outer membrane protein beta-barrel domain-containing protein" evidence="1">
    <location>
        <begin position="21"/>
        <end position="213"/>
    </location>
</feature>
<dbReference type="EMBL" id="JAJNEC010000005">
    <property type="protein sequence ID" value="MCD2423158.1"/>
    <property type="molecule type" value="Genomic_DNA"/>
</dbReference>
<evidence type="ECO:0000313" key="2">
    <source>
        <dbReference type="EMBL" id="MCD2423158.1"/>
    </source>
</evidence>
<protein>
    <recommendedName>
        <fullName evidence="4">Outer membrane protein beta-barrel domain-containing protein</fullName>
    </recommendedName>
</protein>
<sequence length="213" mass="23557">MLKKITAAFLMTIAVFVLHAQTDQYLFARFRIAASGGYALRLGKKPGTDPYFREISRGASFNTDATYYFRDNIGFGLKYSYFSTAGSSYRVSPSVISNIDIQYLGPLFQTRISGNSERIALVSGVSFGYMNYRDKGWIDREYGTLKGGSIAALLELGVDARLFGNLFLGINTSLYGGSLSSVSRQGQTIKLDDKNRESLSRVEASAGLRYAFR</sequence>
<accession>A0ABS8PSB5</accession>
<dbReference type="RefSeq" id="WP_231004424.1">
    <property type="nucleotide sequence ID" value="NZ_JAJNEC010000005.1"/>
</dbReference>
<name>A0ABS8PSB5_9BACT</name>
<reference evidence="2 3" key="1">
    <citation type="submission" date="2021-11" db="EMBL/GenBank/DDBJ databases">
        <title>Genomic of Niabella pedocola.</title>
        <authorList>
            <person name="Wu T."/>
        </authorList>
    </citation>
    <scope>NUCLEOTIDE SEQUENCE [LARGE SCALE GENOMIC DNA]</scope>
    <source>
        <strain evidence="2 3">JCM 31011</strain>
    </source>
</reference>
<proteinExistence type="predicted"/>
<evidence type="ECO:0000256" key="1">
    <source>
        <dbReference type="SAM" id="SignalP"/>
    </source>
</evidence>
<keyword evidence="1" id="KW-0732">Signal</keyword>
<evidence type="ECO:0000313" key="3">
    <source>
        <dbReference type="Proteomes" id="UP001199816"/>
    </source>
</evidence>
<gene>
    <name evidence="2" type="ORF">LQ567_10315</name>
</gene>
<organism evidence="2 3">
    <name type="scientific">Niabella pedocola</name>
    <dbReference type="NCBI Taxonomy" id="1752077"/>
    <lineage>
        <taxon>Bacteria</taxon>
        <taxon>Pseudomonadati</taxon>
        <taxon>Bacteroidota</taxon>
        <taxon>Chitinophagia</taxon>
        <taxon>Chitinophagales</taxon>
        <taxon>Chitinophagaceae</taxon>
        <taxon>Niabella</taxon>
    </lineage>
</organism>
<dbReference type="Proteomes" id="UP001199816">
    <property type="component" value="Unassembled WGS sequence"/>
</dbReference>
<keyword evidence="3" id="KW-1185">Reference proteome</keyword>
<comment type="caution">
    <text evidence="2">The sequence shown here is derived from an EMBL/GenBank/DDBJ whole genome shotgun (WGS) entry which is preliminary data.</text>
</comment>